<comment type="caution">
    <text evidence="1">The sequence shown here is derived from an EMBL/GenBank/DDBJ whole genome shotgun (WGS) entry which is preliminary data.</text>
</comment>
<reference evidence="1" key="1">
    <citation type="submission" date="2019-11" db="EMBL/GenBank/DDBJ databases">
        <title>Nori genome reveals adaptations in red seaweeds to the harsh intertidal environment.</title>
        <authorList>
            <person name="Wang D."/>
            <person name="Mao Y."/>
        </authorList>
    </citation>
    <scope>NUCLEOTIDE SEQUENCE</scope>
    <source>
        <tissue evidence="1">Gametophyte</tissue>
    </source>
</reference>
<evidence type="ECO:0000313" key="1">
    <source>
        <dbReference type="EMBL" id="KAK1860074.1"/>
    </source>
</evidence>
<dbReference type="Proteomes" id="UP000798662">
    <property type="component" value="Chromosome 1"/>
</dbReference>
<protein>
    <submittedName>
        <fullName evidence="1">Uncharacterized protein</fullName>
    </submittedName>
</protein>
<proteinExistence type="predicted"/>
<evidence type="ECO:0000313" key="2">
    <source>
        <dbReference type="Proteomes" id="UP000798662"/>
    </source>
</evidence>
<gene>
    <name evidence="1" type="ORF">I4F81_002665</name>
</gene>
<name>A0ACC3BQ24_PYRYE</name>
<keyword evidence="2" id="KW-1185">Reference proteome</keyword>
<accession>A0ACC3BQ24</accession>
<sequence length="389" mass="39703">MPRLPRPSLRGRELLLVGLDWLRPGRDPPVSLANATIAAAVAPVTPRVAVHTLAVNAPAFDLPTALAAVQPATPDPLIGVGAYVWAERLVAPAVAALAAAHPRAAIVVGGPQVTYAPPGDYLSRAYPAATGFVRGAGEGVLRALLAGEGGGSGDGGAVPAGYHPAGEDDDGTPASVTAASAAGVTGAAATSPLLTGWMRPQPFLRWETSRGCPFRCAFCAHKDVAGRRASLPPSRVAAEADWLAARSVDGTVTDVAVTDPTFNTGPTHLGVLDQLSEGGFRGALSLQCRAEMLTPAFLDAVLRLRATADVTLEFGVQTVVRAEQATIERPANMRRVDDGLAALNAAGVPYEVSLIYGLPGQTVASVGDWKEMARMADAAAAATAPGKGG</sequence>
<organism evidence="1 2">
    <name type="scientific">Pyropia yezoensis</name>
    <name type="common">Susabi-nori</name>
    <name type="synonym">Porphyra yezoensis</name>
    <dbReference type="NCBI Taxonomy" id="2788"/>
    <lineage>
        <taxon>Eukaryota</taxon>
        <taxon>Rhodophyta</taxon>
        <taxon>Bangiophyceae</taxon>
        <taxon>Bangiales</taxon>
        <taxon>Bangiaceae</taxon>
        <taxon>Pyropia</taxon>
    </lineage>
</organism>
<dbReference type="EMBL" id="CM020618">
    <property type="protein sequence ID" value="KAK1860074.1"/>
    <property type="molecule type" value="Genomic_DNA"/>
</dbReference>